<organism evidence="1 2">
    <name type="scientific">Danaus plexippus plexippus</name>
    <dbReference type="NCBI Taxonomy" id="278856"/>
    <lineage>
        <taxon>Eukaryota</taxon>
        <taxon>Metazoa</taxon>
        <taxon>Ecdysozoa</taxon>
        <taxon>Arthropoda</taxon>
        <taxon>Hexapoda</taxon>
        <taxon>Insecta</taxon>
        <taxon>Pterygota</taxon>
        <taxon>Neoptera</taxon>
        <taxon>Endopterygota</taxon>
        <taxon>Lepidoptera</taxon>
        <taxon>Glossata</taxon>
        <taxon>Ditrysia</taxon>
        <taxon>Papilionoidea</taxon>
        <taxon>Nymphalidae</taxon>
        <taxon>Danainae</taxon>
        <taxon>Danaini</taxon>
        <taxon>Danaina</taxon>
        <taxon>Danaus</taxon>
        <taxon>Danaus</taxon>
    </lineage>
</organism>
<dbReference type="AlphaFoldDB" id="A0A212FD69"/>
<comment type="caution">
    <text evidence="1">The sequence shown here is derived from an EMBL/GenBank/DDBJ whole genome shotgun (WGS) entry which is preliminary data.</text>
</comment>
<proteinExistence type="predicted"/>
<dbReference type="InParanoid" id="A0A212FD69"/>
<dbReference type="eggNOG" id="ENOG502T7H5">
    <property type="taxonomic scope" value="Eukaryota"/>
</dbReference>
<keyword evidence="2" id="KW-1185">Reference proteome</keyword>
<evidence type="ECO:0000313" key="2">
    <source>
        <dbReference type="Proteomes" id="UP000007151"/>
    </source>
</evidence>
<gene>
    <name evidence="1" type="ORF">KGM_200447B</name>
</gene>
<dbReference type="Proteomes" id="UP000007151">
    <property type="component" value="Unassembled WGS sequence"/>
</dbReference>
<dbReference type="EMBL" id="AGBW02009108">
    <property type="protein sequence ID" value="OWR51663.1"/>
    <property type="molecule type" value="Genomic_DNA"/>
</dbReference>
<evidence type="ECO:0000313" key="1">
    <source>
        <dbReference type="EMBL" id="OWR51663.1"/>
    </source>
</evidence>
<protein>
    <submittedName>
        <fullName evidence="1">Uncharacterized protein</fullName>
    </submittedName>
</protein>
<feature type="non-terminal residue" evidence="1">
    <location>
        <position position="1"/>
    </location>
</feature>
<sequence>EKQRDVSQPQPWSIQDGLESLKDIYKDDKQIANNIKKLADLYISVQGDNNIKPYKFMLLFEHWYRLVQAVEEKKPNDPGVGDIKRFLDSFRENLSQAMEDVPLGSPSPRSDDGDAFLKNPSEVSEYIQTHFPECKRKEDDRPANVVVVVFAFIFKLNVPTIMKNVLCHYHLLLLIVLHQLDIKIVRMSGRHLSNFTIDKTKRMNVLSNDEAGVSTEMNNTPKVIKNISYQSKVNDNVNQTNDNQLIDQSLTNDYKMGRFAYSVLRNFFTELRLNFQTVRNFIQTNVKDYDENMSGEAREYLLYRTEMTHTHISDIIRKLKNIIKRESSGSSELKMLLIRIGGPDKNTARYRWMVSKCLQQATILEQSLRLMLTFIYNEDKSVSKENIPPIVNIYE</sequence>
<accession>A0A212FD69</accession>
<name>A0A212FD69_DANPL</name>
<reference evidence="1 2" key="1">
    <citation type="journal article" date="2011" name="Cell">
        <title>The monarch butterfly genome yields insights into long-distance migration.</title>
        <authorList>
            <person name="Zhan S."/>
            <person name="Merlin C."/>
            <person name="Boore J.L."/>
            <person name="Reppert S.M."/>
        </authorList>
    </citation>
    <scope>NUCLEOTIDE SEQUENCE [LARGE SCALE GENOMIC DNA]</scope>
    <source>
        <strain evidence="1">F-2</strain>
    </source>
</reference>
<dbReference type="KEGG" id="dpl:KGM_200447B"/>